<comment type="caution">
    <text evidence="1">The sequence shown here is derived from an EMBL/GenBank/DDBJ whole genome shotgun (WGS) entry which is preliminary data.</text>
</comment>
<protein>
    <recommendedName>
        <fullName evidence="3">Reverse transcriptase Ty1/copia-type domain-containing protein</fullName>
    </recommendedName>
</protein>
<dbReference type="EMBL" id="JABFAC010000003">
    <property type="protein sequence ID" value="MBA0608786.1"/>
    <property type="molecule type" value="Genomic_DNA"/>
</dbReference>
<name>A0A7J8R614_GOSDV</name>
<keyword evidence="2" id="KW-1185">Reference proteome</keyword>
<sequence length="50" mass="6045">MQGEFEMSMMGELNFFLRLQIKQTKNDIFINQAKYIKQMLKKFKNEGLKL</sequence>
<dbReference type="Proteomes" id="UP000593561">
    <property type="component" value="Unassembled WGS sequence"/>
</dbReference>
<evidence type="ECO:0000313" key="2">
    <source>
        <dbReference type="Proteomes" id="UP000593561"/>
    </source>
</evidence>
<reference evidence="1 2" key="1">
    <citation type="journal article" date="2019" name="Genome Biol. Evol.">
        <title>Insights into the evolution of the New World diploid cottons (Gossypium, subgenus Houzingenia) based on genome sequencing.</title>
        <authorList>
            <person name="Grover C.E."/>
            <person name="Arick M.A. 2nd"/>
            <person name="Thrash A."/>
            <person name="Conover J.L."/>
            <person name="Sanders W.S."/>
            <person name="Peterson D.G."/>
            <person name="Frelichowski J.E."/>
            <person name="Scheffler J.A."/>
            <person name="Scheffler B.E."/>
            <person name="Wendel J.F."/>
        </authorList>
    </citation>
    <scope>NUCLEOTIDE SEQUENCE [LARGE SCALE GENOMIC DNA]</scope>
    <source>
        <strain evidence="1">27</strain>
        <tissue evidence="1">Leaf</tissue>
    </source>
</reference>
<accession>A0A7J8R614</accession>
<organism evidence="1 2">
    <name type="scientific">Gossypium davidsonii</name>
    <name type="common">Davidson's cotton</name>
    <name type="synonym">Gossypium klotzschianum subsp. davidsonii</name>
    <dbReference type="NCBI Taxonomy" id="34287"/>
    <lineage>
        <taxon>Eukaryota</taxon>
        <taxon>Viridiplantae</taxon>
        <taxon>Streptophyta</taxon>
        <taxon>Embryophyta</taxon>
        <taxon>Tracheophyta</taxon>
        <taxon>Spermatophyta</taxon>
        <taxon>Magnoliopsida</taxon>
        <taxon>eudicotyledons</taxon>
        <taxon>Gunneridae</taxon>
        <taxon>Pentapetalae</taxon>
        <taxon>rosids</taxon>
        <taxon>malvids</taxon>
        <taxon>Malvales</taxon>
        <taxon>Malvaceae</taxon>
        <taxon>Malvoideae</taxon>
        <taxon>Gossypium</taxon>
    </lineage>
</organism>
<evidence type="ECO:0008006" key="3">
    <source>
        <dbReference type="Google" id="ProtNLM"/>
    </source>
</evidence>
<evidence type="ECO:0000313" key="1">
    <source>
        <dbReference type="EMBL" id="MBA0608786.1"/>
    </source>
</evidence>
<proteinExistence type="predicted"/>
<dbReference type="AlphaFoldDB" id="A0A7J8R614"/>
<gene>
    <name evidence="1" type="ORF">Godav_020969</name>
</gene>